<dbReference type="VEuPathDB" id="FungiDB:SPRG_08744"/>
<evidence type="ECO:0000313" key="3">
    <source>
        <dbReference type="Proteomes" id="UP000030745"/>
    </source>
</evidence>
<dbReference type="KEGG" id="spar:SPRG_08744"/>
<reference evidence="2 3" key="1">
    <citation type="journal article" date="2013" name="PLoS Genet.">
        <title>Distinctive expansion of potential virulence genes in the genome of the oomycete fish pathogen Saprolegnia parasitica.</title>
        <authorList>
            <person name="Jiang R.H."/>
            <person name="de Bruijn I."/>
            <person name="Haas B.J."/>
            <person name="Belmonte R."/>
            <person name="Lobach L."/>
            <person name="Christie J."/>
            <person name="van den Ackerveken G."/>
            <person name="Bottin A."/>
            <person name="Bulone V."/>
            <person name="Diaz-Moreno S.M."/>
            <person name="Dumas B."/>
            <person name="Fan L."/>
            <person name="Gaulin E."/>
            <person name="Govers F."/>
            <person name="Grenville-Briggs L.J."/>
            <person name="Horner N.R."/>
            <person name="Levin J.Z."/>
            <person name="Mammella M."/>
            <person name="Meijer H.J."/>
            <person name="Morris P."/>
            <person name="Nusbaum C."/>
            <person name="Oome S."/>
            <person name="Phillips A.J."/>
            <person name="van Rooyen D."/>
            <person name="Rzeszutek E."/>
            <person name="Saraiva M."/>
            <person name="Secombes C.J."/>
            <person name="Seidl M.F."/>
            <person name="Snel B."/>
            <person name="Stassen J.H."/>
            <person name="Sykes S."/>
            <person name="Tripathy S."/>
            <person name="van den Berg H."/>
            <person name="Vega-Arreguin J.C."/>
            <person name="Wawra S."/>
            <person name="Young S.K."/>
            <person name="Zeng Q."/>
            <person name="Dieguez-Uribeondo J."/>
            <person name="Russ C."/>
            <person name="Tyler B.M."/>
            <person name="van West P."/>
        </authorList>
    </citation>
    <scope>NUCLEOTIDE SEQUENCE [LARGE SCALE GENOMIC DNA]</scope>
    <source>
        <strain evidence="2 3">CBS 223.65</strain>
    </source>
</reference>
<dbReference type="OrthoDB" id="70232at2759"/>
<gene>
    <name evidence="2" type="ORF">SPRG_08744</name>
</gene>
<sequence length="991" mass="111210">MELRCEWASSNGSGCHKTDWPACGYDWLVSVPVGVLWLVWLIYGGTRLLQTLSGFHFDAATIHDPIAQGMAIALSQRKSESRRRPRFQRYMKLGAMWAEWPSFMYTPLTIALKATGAERYVSPLASSLNLPTEAWNLGVVVFCGSVVLVLRVGASARNQTKWLRRYAYPLVFDTLYIPLVATLVRLGTCPTEFSHIALPNGATCDCVDAFGFFWAAGLTGFLLLYASALYYKMHIEPLATTMDFRFQPSFQIIMVMARTLNPILSMLVSDLDLRARRGIALLMGLGFLCCFVLLLVYTYTTQPCIGSGLLPNNIRFLSFSSAVYTTLVVLVVLVANADTTSLYIALTPLPLLWVLAWRHNTRRALHYHIPQQSILDLLCEPSPQAKTVGAIAALYVDATKLHPLELEPILAQLTRLAKRSRNKELLCRAFAIRILWFAHIKNFRKQKLCIGETQDDAVVPPKFWFKDVANPDRAQWTSKAMASRSRLSVVAASNAASKKRVKLHRIEQVLTVAAVAHDHAKAPATMSQTSGSRWSPFGTRLPQFLAPSSSRMYRVLVVAAASTQFEVVGIHDKHWISHIETPSDAVHEARALYNEAQELLAQSCAASDVNAMYEISVFLLQWYRSRYLKPSKTIYAHLLATLAGSVDRKLAMDATYTLYKLHMDDILPNDFWLRNVSHLNTFLTVLGHPSATTAYYAATVLNLVLEVAETDSKVNLFVLLTPESIASIQAAFRKWHDAYRLSAALEDTCLRLYNMEVAQRLLQQARRPSKRRPSSLVKWVTQQHKALRKSIAHIIVHTQETAQTRRSTVDLRKLPAMVQNAARYSSMPLMARQPLALPTNRRMISHGSDLPIQDTVDDYDKKAVPALNDDDANVTTPPKENPCQPCAEAPVEPTEYGRLLHNPDELIFVTRPILDEIHRRRTHRRAFERDLAHAFDNVEEAMTAHDVAVALAKAIPVLCDRYTSASQCAIGGFIESGIAPNLREFFETRDH</sequence>
<keyword evidence="1" id="KW-0812">Transmembrane</keyword>
<dbReference type="GeneID" id="24130952"/>
<protein>
    <submittedName>
        <fullName evidence="2">Uncharacterized protein</fullName>
    </submittedName>
</protein>
<keyword evidence="1" id="KW-0472">Membrane</keyword>
<proteinExistence type="predicted"/>
<dbReference type="EMBL" id="KK583228">
    <property type="protein sequence ID" value="KDO25801.1"/>
    <property type="molecule type" value="Genomic_DNA"/>
</dbReference>
<dbReference type="OMA" id="IRILWFA"/>
<dbReference type="Proteomes" id="UP000030745">
    <property type="component" value="Unassembled WGS sequence"/>
</dbReference>
<keyword evidence="1" id="KW-1133">Transmembrane helix</keyword>
<evidence type="ECO:0000313" key="2">
    <source>
        <dbReference type="EMBL" id="KDO25801.1"/>
    </source>
</evidence>
<keyword evidence="3" id="KW-1185">Reference proteome</keyword>
<feature type="transmembrane region" description="Helical" evidence="1">
    <location>
        <begin position="316"/>
        <end position="335"/>
    </location>
</feature>
<feature type="transmembrane region" description="Helical" evidence="1">
    <location>
        <begin position="166"/>
        <end position="184"/>
    </location>
</feature>
<feature type="transmembrane region" description="Helical" evidence="1">
    <location>
        <begin position="275"/>
        <end position="296"/>
    </location>
</feature>
<evidence type="ECO:0000256" key="1">
    <source>
        <dbReference type="SAM" id="Phobius"/>
    </source>
</evidence>
<dbReference type="AlphaFoldDB" id="A0A067CGY9"/>
<feature type="transmembrane region" description="Helical" evidence="1">
    <location>
        <begin position="93"/>
        <end position="114"/>
    </location>
</feature>
<feature type="transmembrane region" description="Helical" evidence="1">
    <location>
        <begin position="27"/>
        <end position="43"/>
    </location>
</feature>
<feature type="transmembrane region" description="Helical" evidence="1">
    <location>
        <begin position="134"/>
        <end position="154"/>
    </location>
</feature>
<name>A0A067CGY9_SAPPC</name>
<feature type="transmembrane region" description="Helical" evidence="1">
    <location>
        <begin position="209"/>
        <end position="231"/>
    </location>
</feature>
<organism evidence="2 3">
    <name type="scientific">Saprolegnia parasitica (strain CBS 223.65)</name>
    <dbReference type="NCBI Taxonomy" id="695850"/>
    <lineage>
        <taxon>Eukaryota</taxon>
        <taxon>Sar</taxon>
        <taxon>Stramenopiles</taxon>
        <taxon>Oomycota</taxon>
        <taxon>Saprolegniomycetes</taxon>
        <taxon>Saprolegniales</taxon>
        <taxon>Saprolegniaceae</taxon>
        <taxon>Saprolegnia</taxon>
    </lineage>
</organism>
<accession>A0A067CGY9</accession>
<dbReference type="RefSeq" id="XP_012203366.1">
    <property type="nucleotide sequence ID" value="XM_012347976.1"/>
</dbReference>
<feature type="transmembrane region" description="Helical" evidence="1">
    <location>
        <begin position="341"/>
        <end position="357"/>
    </location>
</feature>